<evidence type="ECO:0000313" key="2">
    <source>
        <dbReference type="Proteomes" id="UP000238937"/>
    </source>
</evidence>
<dbReference type="AlphaFoldDB" id="A0A2T1GHV8"/>
<dbReference type="EMBL" id="PVWO01000083">
    <property type="protein sequence ID" value="PSB57284.1"/>
    <property type="molecule type" value="Genomic_DNA"/>
</dbReference>
<dbReference type="InterPro" id="IPR011990">
    <property type="entry name" value="TPR-like_helical_dom_sf"/>
</dbReference>
<dbReference type="RefSeq" id="WP_106303056.1">
    <property type="nucleotide sequence ID" value="NZ_PVWO01000083.1"/>
</dbReference>
<evidence type="ECO:0000313" key="1">
    <source>
        <dbReference type="EMBL" id="PSB57284.1"/>
    </source>
</evidence>
<gene>
    <name evidence="1" type="ORF">C7B77_08940</name>
</gene>
<accession>A0A2T1GHV8</accession>
<dbReference type="OrthoDB" id="423802at2"/>
<dbReference type="Proteomes" id="UP000238937">
    <property type="component" value="Unassembled WGS sequence"/>
</dbReference>
<dbReference type="Gene3D" id="1.25.40.10">
    <property type="entry name" value="Tetratricopeptide repeat domain"/>
    <property type="match status" value="1"/>
</dbReference>
<name>A0A2T1GHV8_9CYAN</name>
<keyword evidence="2" id="KW-1185">Reference proteome</keyword>
<proteinExistence type="predicted"/>
<comment type="caution">
    <text evidence="1">The sequence shown here is derived from an EMBL/GenBank/DDBJ whole genome shotgun (WGS) entry which is preliminary data.</text>
</comment>
<protein>
    <recommendedName>
        <fullName evidence="3">TPR repeat-containing protein</fullName>
    </recommendedName>
</protein>
<sequence length="142" mass="16033">MAETLAPAELFDKAIKDYQAGESPAKLIPVFIDICNRSPKLDSAWTCLAWLYLLENKPQLALKAAQKSMKIDPFDAQTRINLAAAMLEVKQSGVREHIEMAKNLVEAAPEVREQVVSNFQDGFTRKPDWASLKRIEKLIFED</sequence>
<dbReference type="SUPFAM" id="SSF48452">
    <property type="entry name" value="TPR-like"/>
    <property type="match status" value="1"/>
</dbReference>
<organism evidence="1 2">
    <name type="scientific">Chamaesiphon polymorphus CCALA 037</name>
    <dbReference type="NCBI Taxonomy" id="2107692"/>
    <lineage>
        <taxon>Bacteria</taxon>
        <taxon>Bacillati</taxon>
        <taxon>Cyanobacteriota</taxon>
        <taxon>Cyanophyceae</taxon>
        <taxon>Gomontiellales</taxon>
        <taxon>Chamaesiphonaceae</taxon>
        <taxon>Chamaesiphon</taxon>
    </lineage>
</organism>
<evidence type="ECO:0008006" key="3">
    <source>
        <dbReference type="Google" id="ProtNLM"/>
    </source>
</evidence>
<reference evidence="1 2" key="1">
    <citation type="submission" date="2018-03" db="EMBL/GenBank/DDBJ databases">
        <title>The ancient ancestry and fast evolution of plastids.</title>
        <authorList>
            <person name="Moore K.R."/>
            <person name="Magnabosco C."/>
            <person name="Momper L."/>
            <person name="Gold D.A."/>
            <person name="Bosak T."/>
            <person name="Fournier G.P."/>
        </authorList>
    </citation>
    <scope>NUCLEOTIDE SEQUENCE [LARGE SCALE GENOMIC DNA]</scope>
    <source>
        <strain evidence="1 2">CCALA 037</strain>
    </source>
</reference>